<reference evidence="2" key="1">
    <citation type="submission" date="2025-08" db="UniProtKB">
        <authorList>
            <consortium name="Ensembl"/>
        </authorList>
    </citation>
    <scope>IDENTIFICATION</scope>
</reference>
<dbReference type="Proteomes" id="UP000257200">
    <property type="component" value="Unplaced"/>
</dbReference>
<sequence>HFASIYLFRCFENSLTSYSGDDPLDPWGKFVEYLEQKLPADGSSGMSLVLDRLVQRFLNVEQYANDIRYVNYCIKCASYYSDPVALYSHVFSKGIGTRTAALYVAWAQQFEKRGLNEPADAVYQKALENEAQPADTVHHEYSICLIFILIYEAGGRNPLQNSNLTNQMSSHREPVAQSKVCAPQFPC</sequence>
<accession>A0A3Q1FEL8</accession>
<dbReference type="InterPro" id="IPR015661">
    <property type="entry name" value="Bub1/Mad3"/>
</dbReference>
<dbReference type="PANTHER" id="PTHR14030:SF26">
    <property type="entry name" value="MITOTIC CHECKPOINT SERINE_THREONINE-PROTEIN KINASE BUB1"/>
    <property type="match status" value="1"/>
</dbReference>
<dbReference type="InterPro" id="IPR013212">
    <property type="entry name" value="Mad3/Bub1_I"/>
</dbReference>
<dbReference type="AlphaFoldDB" id="A0A3Q1FEL8"/>
<dbReference type="PANTHER" id="PTHR14030">
    <property type="entry name" value="MITOTIC CHECKPOINT SERINE/THREONINE-PROTEIN KINASE BUB1"/>
    <property type="match status" value="1"/>
</dbReference>
<protein>
    <recommendedName>
        <fullName evidence="1">BUB1 N-terminal domain-containing protein</fullName>
    </recommendedName>
</protein>
<dbReference type="InParanoid" id="A0A3Q1FEL8"/>
<dbReference type="GeneTree" id="ENSGT00940000157865"/>
<keyword evidence="3" id="KW-1185">Reference proteome</keyword>
<dbReference type="PROSITE" id="PS51489">
    <property type="entry name" value="BUB1_N"/>
    <property type="match status" value="1"/>
</dbReference>
<proteinExistence type="predicted"/>
<dbReference type="STRING" id="80966.ENSAPOP00000014789"/>
<reference evidence="2" key="2">
    <citation type="submission" date="2025-09" db="UniProtKB">
        <authorList>
            <consortium name="Ensembl"/>
        </authorList>
    </citation>
    <scope>IDENTIFICATION</scope>
</reference>
<dbReference type="GO" id="GO:0004672">
    <property type="term" value="F:protein kinase activity"/>
    <property type="evidence" value="ECO:0007669"/>
    <property type="project" value="TreeGrafter"/>
</dbReference>
<organism evidence="2 3">
    <name type="scientific">Acanthochromis polyacanthus</name>
    <name type="common">spiny chromis</name>
    <dbReference type="NCBI Taxonomy" id="80966"/>
    <lineage>
        <taxon>Eukaryota</taxon>
        <taxon>Metazoa</taxon>
        <taxon>Chordata</taxon>
        <taxon>Craniata</taxon>
        <taxon>Vertebrata</taxon>
        <taxon>Euteleostomi</taxon>
        <taxon>Actinopterygii</taxon>
        <taxon>Neopterygii</taxon>
        <taxon>Teleostei</taxon>
        <taxon>Neoteleostei</taxon>
        <taxon>Acanthomorphata</taxon>
        <taxon>Ovalentaria</taxon>
        <taxon>Pomacentridae</taxon>
        <taxon>Acanthochromis</taxon>
    </lineage>
</organism>
<evidence type="ECO:0000313" key="2">
    <source>
        <dbReference type="Ensembl" id="ENSAPOP00000014789.1"/>
    </source>
</evidence>
<evidence type="ECO:0000313" key="3">
    <source>
        <dbReference type="Proteomes" id="UP000257200"/>
    </source>
</evidence>
<dbReference type="Gene3D" id="1.25.40.430">
    <property type="match status" value="1"/>
</dbReference>
<feature type="domain" description="BUB1 N-terminal" evidence="1">
    <location>
        <begin position="11"/>
        <end position="170"/>
    </location>
</feature>
<dbReference type="SMART" id="SM00777">
    <property type="entry name" value="Mad3_BUB1_I"/>
    <property type="match status" value="1"/>
</dbReference>
<dbReference type="Ensembl" id="ENSAPOT00000032961.1">
    <property type="protein sequence ID" value="ENSAPOP00000014789.1"/>
    <property type="gene ID" value="ENSAPOG00000017709.1"/>
</dbReference>
<dbReference type="Pfam" id="PF08311">
    <property type="entry name" value="Mad3_BUB1_I"/>
    <property type="match status" value="1"/>
</dbReference>
<evidence type="ECO:0000259" key="1">
    <source>
        <dbReference type="PROSITE" id="PS51489"/>
    </source>
</evidence>
<dbReference type="GO" id="GO:0051754">
    <property type="term" value="P:meiotic sister chromatid cohesion, centromeric"/>
    <property type="evidence" value="ECO:0007669"/>
    <property type="project" value="TreeGrafter"/>
</dbReference>
<dbReference type="GO" id="GO:0005634">
    <property type="term" value="C:nucleus"/>
    <property type="evidence" value="ECO:0007669"/>
    <property type="project" value="TreeGrafter"/>
</dbReference>
<dbReference type="GO" id="GO:0007094">
    <property type="term" value="P:mitotic spindle assembly checkpoint signaling"/>
    <property type="evidence" value="ECO:0007669"/>
    <property type="project" value="InterPro"/>
</dbReference>
<name>A0A3Q1FEL8_9TELE</name>